<organism evidence="2">
    <name type="scientific">bioreactor metagenome</name>
    <dbReference type="NCBI Taxonomy" id="1076179"/>
    <lineage>
        <taxon>unclassified sequences</taxon>
        <taxon>metagenomes</taxon>
        <taxon>ecological metagenomes</taxon>
    </lineage>
</organism>
<dbReference type="EMBL" id="VSSQ01008488">
    <property type="protein sequence ID" value="MPM38997.1"/>
    <property type="molecule type" value="Genomic_DNA"/>
</dbReference>
<accession>A0A644ZE80</accession>
<evidence type="ECO:0000256" key="1">
    <source>
        <dbReference type="SAM" id="Phobius"/>
    </source>
</evidence>
<keyword evidence="1" id="KW-1133">Transmembrane helix</keyword>
<gene>
    <name evidence="2" type="ORF">SDC9_85628</name>
</gene>
<keyword evidence="1" id="KW-0812">Transmembrane</keyword>
<dbReference type="AlphaFoldDB" id="A0A644ZE80"/>
<reference evidence="2" key="1">
    <citation type="submission" date="2019-08" db="EMBL/GenBank/DDBJ databases">
        <authorList>
            <person name="Kucharzyk K."/>
            <person name="Murdoch R.W."/>
            <person name="Higgins S."/>
            <person name="Loffler F."/>
        </authorList>
    </citation>
    <scope>NUCLEOTIDE SEQUENCE</scope>
</reference>
<name>A0A644ZE80_9ZZZZ</name>
<feature type="transmembrane region" description="Helical" evidence="1">
    <location>
        <begin position="43"/>
        <end position="63"/>
    </location>
</feature>
<feature type="transmembrane region" description="Helical" evidence="1">
    <location>
        <begin position="12"/>
        <end position="37"/>
    </location>
</feature>
<comment type="caution">
    <text evidence="2">The sequence shown here is derived from an EMBL/GenBank/DDBJ whole genome shotgun (WGS) entry which is preliminary data.</text>
</comment>
<evidence type="ECO:0000313" key="2">
    <source>
        <dbReference type="EMBL" id="MPM38997.1"/>
    </source>
</evidence>
<keyword evidence="1" id="KW-0472">Membrane</keyword>
<proteinExistence type="predicted"/>
<sequence length="78" mass="9381">MLNQKKMKKKLFIKLCYYSYIIVFTLFIAYLLIYAFMLKNSPVVYYKYLLIFFAGILLGYIVADSSHRYLKKSNEKIK</sequence>
<protein>
    <submittedName>
        <fullName evidence="2">Uncharacterized protein</fullName>
    </submittedName>
</protein>